<dbReference type="AlphaFoldDB" id="A0A1I3M166"/>
<proteinExistence type="predicted"/>
<dbReference type="InterPro" id="IPR006664">
    <property type="entry name" value="OMP_bac"/>
</dbReference>
<evidence type="ECO:0000313" key="7">
    <source>
        <dbReference type="EMBL" id="SFI90436.1"/>
    </source>
</evidence>
<feature type="domain" description="OmpA-like" evidence="6">
    <location>
        <begin position="211"/>
        <end position="327"/>
    </location>
</feature>
<dbReference type="Pfam" id="PF00691">
    <property type="entry name" value="OmpA"/>
    <property type="match status" value="1"/>
</dbReference>
<dbReference type="InterPro" id="IPR006665">
    <property type="entry name" value="OmpA-like"/>
</dbReference>
<dbReference type="PANTHER" id="PTHR30329">
    <property type="entry name" value="STATOR ELEMENT OF FLAGELLAR MOTOR COMPLEX"/>
    <property type="match status" value="1"/>
</dbReference>
<evidence type="ECO:0000313" key="8">
    <source>
        <dbReference type="Proteomes" id="UP000199630"/>
    </source>
</evidence>
<keyword evidence="2 4" id="KW-0472">Membrane</keyword>
<dbReference type="STRING" id="588602.SAMN04487991_1203"/>
<evidence type="ECO:0000256" key="1">
    <source>
        <dbReference type="ARBA" id="ARBA00004442"/>
    </source>
</evidence>
<evidence type="ECO:0000256" key="2">
    <source>
        <dbReference type="ARBA" id="ARBA00023136"/>
    </source>
</evidence>
<evidence type="ECO:0000256" key="4">
    <source>
        <dbReference type="PROSITE-ProRule" id="PRU00473"/>
    </source>
</evidence>
<dbReference type="GO" id="GO:0009279">
    <property type="term" value="C:cell outer membrane"/>
    <property type="evidence" value="ECO:0007669"/>
    <property type="project" value="UniProtKB-SubCell"/>
</dbReference>
<evidence type="ECO:0000256" key="3">
    <source>
        <dbReference type="ARBA" id="ARBA00023237"/>
    </source>
</evidence>
<dbReference type="PROSITE" id="PS51123">
    <property type="entry name" value="OMPA_2"/>
    <property type="match status" value="1"/>
</dbReference>
<dbReference type="EMBL" id="FORH01000001">
    <property type="protein sequence ID" value="SFI90436.1"/>
    <property type="molecule type" value="Genomic_DNA"/>
</dbReference>
<feature type="signal peptide" evidence="5">
    <location>
        <begin position="1"/>
        <end position="21"/>
    </location>
</feature>
<dbReference type="PANTHER" id="PTHR30329:SF21">
    <property type="entry name" value="LIPOPROTEIN YIAD-RELATED"/>
    <property type="match status" value="1"/>
</dbReference>
<dbReference type="InterPro" id="IPR036737">
    <property type="entry name" value="OmpA-like_sf"/>
</dbReference>
<sequence length="327" mass="35884">MLKPLSLTISFCLCLAQPVLAQDDIKGAQDHPLISRMPGTDIVGYHTSEYQEFMIATGPLTPGEDLPPVERFEGTSTTLTYRAQEKSLSALAIYRNFEKAFEQAGFEPEFTCKSDAECGDRFVRQLYWYGDPQRHGQNPYLGAPNRHGDDETYFYWSGTGEAEDGTYIISLLVAQHTAMNFPASIVLDISQTEALNDKRISINLEGLTDDMEKDGHVVLDGLFFDFDKSTLTEASAPALEVIAEYLGNHTDKSFYVVGHTDSQGALAYNRDLSEARAEAVSAALSGQYGIDSARLTPYGAGPVAPVTSNATDAGRAKNRRVELVLQE</sequence>
<dbReference type="SUPFAM" id="SSF103088">
    <property type="entry name" value="OmpA-like"/>
    <property type="match status" value="1"/>
</dbReference>
<keyword evidence="3" id="KW-0998">Cell outer membrane</keyword>
<dbReference type="Gene3D" id="3.30.1330.60">
    <property type="entry name" value="OmpA-like domain"/>
    <property type="match status" value="1"/>
</dbReference>
<reference evidence="8" key="1">
    <citation type="submission" date="2016-10" db="EMBL/GenBank/DDBJ databases">
        <authorList>
            <person name="Varghese N."/>
            <person name="Submissions S."/>
        </authorList>
    </citation>
    <scope>NUCLEOTIDE SEQUENCE [LARGE SCALE GENOMIC DNA]</scope>
    <source>
        <strain evidence="8">DSM 26471</strain>
    </source>
</reference>
<dbReference type="PRINTS" id="PR01021">
    <property type="entry name" value="OMPADOMAIN"/>
</dbReference>
<evidence type="ECO:0000256" key="5">
    <source>
        <dbReference type="SAM" id="SignalP"/>
    </source>
</evidence>
<feature type="chain" id="PRO_5011481593" evidence="5">
    <location>
        <begin position="22"/>
        <end position="327"/>
    </location>
</feature>
<accession>A0A1I3M166</accession>
<name>A0A1I3M166_9RHOB</name>
<organism evidence="7 8">
    <name type="scientific">Celeribacter neptunius</name>
    <dbReference type="NCBI Taxonomy" id="588602"/>
    <lineage>
        <taxon>Bacteria</taxon>
        <taxon>Pseudomonadati</taxon>
        <taxon>Pseudomonadota</taxon>
        <taxon>Alphaproteobacteria</taxon>
        <taxon>Rhodobacterales</taxon>
        <taxon>Roseobacteraceae</taxon>
        <taxon>Celeribacter</taxon>
    </lineage>
</organism>
<keyword evidence="8" id="KW-1185">Reference proteome</keyword>
<comment type="subcellular location">
    <subcellularLocation>
        <location evidence="1">Cell outer membrane</location>
    </subcellularLocation>
</comment>
<gene>
    <name evidence="7" type="ORF">SAMN04487991_1203</name>
</gene>
<dbReference type="Proteomes" id="UP000199630">
    <property type="component" value="Unassembled WGS sequence"/>
</dbReference>
<dbReference type="InterPro" id="IPR050330">
    <property type="entry name" value="Bact_OuterMem_StrucFunc"/>
</dbReference>
<evidence type="ECO:0000259" key="6">
    <source>
        <dbReference type="PROSITE" id="PS51123"/>
    </source>
</evidence>
<keyword evidence="5" id="KW-0732">Signal</keyword>
<protein>
    <submittedName>
        <fullName evidence="7">Outer membrane protein OmpA</fullName>
    </submittedName>
</protein>
<dbReference type="CDD" id="cd07185">
    <property type="entry name" value="OmpA_C-like"/>
    <property type="match status" value="1"/>
</dbReference>